<dbReference type="Gene3D" id="2.40.160.10">
    <property type="entry name" value="Porin"/>
    <property type="match status" value="1"/>
</dbReference>
<dbReference type="AlphaFoldDB" id="A0A443ZV04"/>
<comment type="similarity">
    <text evidence="1">Belongs to the outer membrane porin (Opr) (TC 1.B.25) family.</text>
</comment>
<evidence type="ECO:0000256" key="3">
    <source>
        <dbReference type="ARBA" id="ARBA00022729"/>
    </source>
</evidence>
<gene>
    <name evidence="5" type="ORF">DM813_11020</name>
</gene>
<dbReference type="PANTHER" id="PTHR34596">
    <property type="entry name" value="CHITOPORIN"/>
    <property type="match status" value="1"/>
</dbReference>
<dbReference type="OrthoDB" id="6759120at2"/>
<dbReference type="PANTHER" id="PTHR34596:SF2">
    <property type="entry name" value="CHITOPORIN"/>
    <property type="match status" value="1"/>
</dbReference>
<accession>A0A443ZV04</accession>
<keyword evidence="3 4" id="KW-0732">Signal</keyword>
<evidence type="ECO:0000313" key="6">
    <source>
        <dbReference type="Proteomes" id="UP000288983"/>
    </source>
</evidence>
<evidence type="ECO:0000256" key="2">
    <source>
        <dbReference type="ARBA" id="ARBA00022448"/>
    </source>
</evidence>
<dbReference type="EMBL" id="QJRG01000039">
    <property type="protein sequence ID" value="RWU23676.1"/>
    <property type="molecule type" value="Genomic_DNA"/>
</dbReference>
<dbReference type="RefSeq" id="WP_128323406.1">
    <property type="nucleotide sequence ID" value="NZ_QJRG01000039.1"/>
</dbReference>
<comment type="caution">
    <text evidence="5">The sequence shown here is derived from an EMBL/GenBank/DDBJ whole genome shotgun (WGS) entry which is preliminary data.</text>
</comment>
<keyword evidence="2" id="KW-0813">Transport</keyword>
<reference evidence="5 6" key="1">
    <citation type="submission" date="2018-06" db="EMBL/GenBank/DDBJ databases">
        <title>Bacteria isolated from soil of Wuhan.</title>
        <authorList>
            <person name="Wei X."/>
            <person name="Chunhua H."/>
        </authorList>
    </citation>
    <scope>NUCLEOTIDE SEQUENCE [LARGE SCALE GENOMIC DNA]</scope>
    <source>
        <strain evidence="6">xwS2</strain>
    </source>
</reference>
<dbReference type="Proteomes" id="UP000288983">
    <property type="component" value="Unassembled WGS sequence"/>
</dbReference>
<evidence type="ECO:0000313" key="5">
    <source>
        <dbReference type="EMBL" id="RWU23676.1"/>
    </source>
</evidence>
<dbReference type="InterPro" id="IPR005318">
    <property type="entry name" value="OM_porin_bac"/>
</dbReference>
<sequence length="442" mass="48296">MRVFRSTLLLSPCLLAVPAFAAAVSAEGWSSVVEDSHLRLLLRNSYFNRSKEEGRPDQRDWTQGINLDFASGFTPGTLGLGLDAFVYQGLKLDASAGKTGTRNLPVHDNGEPADEYGKGGAALKLRLSKTELKVGEQRPDTPVFGVSHFRIVPQTATGLSLRSRERDDLDLQAGHFTSATSPVTTNADGDLWAVMAEVTTPSASYVGGTWQWAPGHSLALYGSKFEDLWYQGYANLDSRFPLGEAREVGLNLTLYRTSETGAARAGEIDNLTLGASSYLRQGNHRFLLGLQKVRGDTPFDYLGVGDNDRNGRNGNDQGASIWLPNSAQFSDFNGPHERSWQVRYDYAFAGWGLPGASMMVRYVQGDQIDGRAIAQGSPYAGRYGNDGSHQETNVELRYVLSTGPAKGLSVRLRQAWHRADAGQGSGDLDDFRLITDYPLEIF</sequence>
<organism evidence="5 6">
    <name type="scientific">Pseudomonas alkylphenolica</name>
    <dbReference type="NCBI Taxonomy" id="237609"/>
    <lineage>
        <taxon>Bacteria</taxon>
        <taxon>Pseudomonadati</taxon>
        <taxon>Pseudomonadota</taxon>
        <taxon>Gammaproteobacteria</taxon>
        <taxon>Pseudomonadales</taxon>
        <taxon>Pseudomonadaceae</taxon>
        <taxon>Pseudomonas</taxon>
    </lineage>
</organism>
<protein>
    <submittedName>
        <fullName evidence="5">Outer membrane porin, OprD family</fullName>
    </submittedName>
</protein>
<dbReference type="GO" id="GO:0016020">
    <property type="term" value="C:membrane"/>
    <property type="evidence" value="ECO:0007669"/>
    <property type="project" value="InterPro"/>
</dbReference>
<proteinExistence type="inferred from homology"/>
<dbReference type="Pfam" id="PF03573">
    <property type="entry name" value="OprD"/>
    <property type="match status" value="1"/>
</dbReference>
<dbReference type="GO" id="GO:0015288">
    <property type="term" value="F:porin activity"/>
    <property type="evidence" value="ECO:0007669"/>
    <property type="project" value="TreeGrafter"/>
</dbReference>
<name>A0A443ZV04_9PSED</name>
<feature type="chain" id="PRO_5019301044" evidence="4">
    <location>
        <begin position="22"/>
        <end position="442"/>
    </location>
</feature>
<feature type="signal peptide" evidence="4">
    <location>
        <begin position="1"/>
        <end position="21"/>
    </location>
</feature>
<dbReference type="InterPro" id="IPR023614">
    <property type="entry name" value="Porin_dom_sf"/>
</dbReference>
<evidence type="ECO:0000256" key="1">
    <source>
        <dbReference type="ARBA" id="ARBA00009075"/>
    </source>
</evidence>
<evidence type="ECO:0000256" key="4">
    <source>
        <dbReference type="SAM" id="SignalP"/>
    </source>
</evidence>